<evidence type="ECO:0000256" key="1">
    <source>
        <dbReference type="ARBA" id="ARBA00006484"/>
    </source>
</evidence>
<dbReference type="AlphaFoldDB" id="A0A4R6R7G6"/>
<dbReference type="PRINTS" id="PR00080">
    <property type="entry name" value="SDRFAMILY"/>
</dbReference>
<proteinExistence type="inferred from homology"/>
<dbReference type="Proteomes" id="UP000294593">
    <property type="component" value="Unassembled WGS sequence"/>
</dbReference>
<evidence type="ECO:0000313" key="6">
    <source>
        <dbReference type="Proteomes" id="UP000294593"/>
    </source>
</evidence>
<dbReference type="SUPFAM" id="SSF51735">
    <property type="entry name" value="NAD(P)-binding Rossmann-fold domains"/>
    <property type="match status" value="1"/>
</dbReference>
<dbReference type="RefSeq" id="WP_133609837.1">
    <property type="nucleotide sequence ID" value="NZ_SNXW01000007.1"/>
</dbReference>
<dbReference type="InterPro" id="IPR002347">
    <property type="entry name" value="SDR_fam"/>
</dbReference>
<dbReference type="Gene3D" id="3.40.50.720">
    <property type="entry name" value="NAD(P)-binding Rossmann-like Domain"/>
    <property type="match status" value="1"/>
</dbReference>
<name>A0A4R6R7G6_9BURK</name>
<evidence type="ECO:0000256" key="3">
    <source>
        <dbReference type="RuleBase" id="RU000363"/>
    </source>
</evidence>
<dbReference type="OrthoDB" id="9790266at2"/>
<keyword evidence="6" id="KW-1185">Reference proteome</keyword>
<dbReference type="PANTHER" id="PTHR24322:SF736">
    <property type="entry name" value="RETINOL DEHYDROGENASE 10"/>
    <property type="match status" value="1"/>
</dbReference>
<keyword evidence="2" id="KW-0560">Oxidoreductase</keyword>
<dbReference type="CDD" id="cd05233">
    <property type="entry name" value="SDR_c"/>
    <property type="match status" value="1"/>
</dbReference>
<dbReference type="EMBL" id="SNXW01000007">
    <property type="protein sequence ID" value="TDP81685.1"/>
    <property type="molecule type" value="Genomic_DNA"/>
</dbReference>
<dbReference type="PROSITE" id="PS00061">
    <property type="entry name" value="ADH_SHORT"/>
    <property type="match status" value="1"/>
</dbReference>
<evidence type="ECO:0000259" key="4">
    <source>
        <dbReference type="SMART" id="SM00822"/>
    </source>
</evidence>
<dbReference type="InterPro" id="IPR057326">
    <property type="entry name" value="KR_dom"/>
</dbReference>
<protein>
    <submittedName>
        <fullName evidence="5">Short-subunit dehydrogenase</fullName>
    </submittedName>
</protein>
<comment type="similarity">
    <text evidence="1 3">Belongs to the short-chain dehydrogenases/reductases (SDR) family.</text>
</comment>
<gene>
    <name evidence="5" type="ORF">EV672_107116</name>
</gene>
<dbReference type="GO" id="GO:0016616">
    <property type="term" value="F:oxidoreductase activity, acting on the CH-OH group of donors, NAD or NADP as acceptor"/>
    <property type="evidence" value="ECO:0007669"/>
    <property type="project" value="TreeGrafter"/>
</dbReference>
<organism evidence="5 6">
    <name type="scientific">Aquabacterium commune</name>
    <dbReference type="NCBI Taxonomy" id="70586"/>
    <lineage>
        <taxon>Bacteria</taxon>
        <taxon>Pseudomonadati</taxon>
        <taxon>Pseudomonadota</taxon>
        <taxon>Betaproteobacteria</taxon>
        <taxon>Burkholderiales</taxon>
        <taxon>Aquabacterium</taxon>
    </lineage>
</organism>
<evidence type="ECO:0000256" key="2">
    <source>
        <dbReference type="ARBA" id="ARBA00023002"/>
    </source>
</evidence>
<comment type="caution">
    <text evidence="5">The sequence shown here is derived from an EMBL/GenBank/DDBJ whole genome shotgun (WGS) entry which is preliminary data.</text>
</comment>
<dbReference type="PANTHER" id="PTHR24322">
    <property type="entry name" value="PKSB"/>
    <property type="match status" value="1"/>
</dbReference>
<feature type="domain" description="Ketoreductase" evidence="4">
    <location>
        <begin position="7"/>
        <end position="193"/>
    </location>
</feature>
<dbReference type="SMART" id="SM00822">
    <property type="entry name" value="PKS_KR"/>
    <property type="match status" value="1"/>
</dbReference>
<evidence type="ECO:0000313" key="5">
    <source>
        <dbReference type="EMBL" id="TDP81685.1"/>
    </source>
</evidence>
<dbReference type="PRINTS" id="PR00081">
    <property type="entry name" value="GDHRDH"/>
</dbReference>
<dbReference type="Pfam" id="PF00106">
    <property type="entry name" value="adh_short"/>
    <property type="match status" value="1"/>
</dbReference>
<sequence length="280" mass="30003">MKEFKNKVAAITGAASGMGRTLALELARRGCHLSLSDVNEKGLAETAAMASKLGVKVTTAKVNVADREAMVAWADQTARDHGKVNLIFNNAGVALGAFVETVKPSDFEWIMGINFWGVVWGTQAFLPHLKKAGEGHIVNTSSLFGLLSVPTQGTYNASKFAVRGFTEALRQELDMAKCGVSATCVHPGGIRTNIARTAKMDESMHKATGGKVEEARAKFDKLLNATTAESAALQILRAVAGNQRRVLVGLDAKFLDKLVRVLGSWYQPLITLFAKKGMLG</sequence>
<reference evidence="5 6" key="1">
    <citation type="submission" date="2019-03" db="EMBL/GenBank/DDBJ databases">
        <title>Genomic Encyclopedia of Type Strains, Phase IV (KMG-IV): sequencing the most valuable type-strain genomes for metagenomic binning, comparative biology and taxonomic classification.</title>
        <authorList>
            <person name="Goeker M."/>
        </authorList>
    </citation>
    <scope>NUCLEOTIDE SEQUENCE [LARGE SCALE GENOMIC DNA]</scope>
    <source>
        <strain evidence="5 6">DSM 11901</strain>
    </source>
</reference>
<dbReference type="InterPro" id="IPR020904">
    <property type="entry name" value="Sc_DH/Rdtase_CS"/>
</dbReference>
<dbReference type="InterPro" id="IPR036291">
    <property type="entry name" value="NAD(P)-bd_dom_sf"/>
</dbReference>
<accession>A0A4R6R7G6</accession>